<dbReference type="InterPro" id="IPR015914">
    <property type="entry name" value="PAPs_N"/>
</dbReference>
<evidence type="ECO:0000256" key="1">
    <source>
        <dbReference type="ARBA" id="ARBA00022729"/>
    </source>
</evidence>
<dbReference type="Proteomes" id="UP001319200">
    <property type="component" value="Unassembled WGS sequence"/>
</dbReference>
<dbReference type="InterPro" id="IPR029052">
    <property type="entry name" value="Metallo-depent_PP-like"/>
</dbReference>
<dbReference type="GO" id="GO:0046872">
    <property type="term" value="F:metal ion binding"/>
    <property type="evidence" value="ECO:0007669"/>
    <property type="project" value="InterPro"/>
</dbReference>
<feature type="domain" description="Purple acid phosphatase N-terminal" evidence="4">
    <location>
        <begin position="231"/>
        <end position="327"/>
    </location>
</feature>
<organism evidence="5 6">
    <name type="scientific">Chryseosolibacter histidini</name>
    <dbReference type="NCBI Taxonomy" id="2782349"/>
    <lineage>
        <taxon>Bacteria</taxon>
        <taxon>Pseudomonadati</taxon>
        <taxon>Bacteroidota</taxon>
        <taxon>Cytophagia</taxon>
        <taxon>Cytophagales</taxon>
        <taxon>Chryseotaleaceae</taxon>
        <taxon>Chryseosolibacter</taxon>
    </lineage>
</organism>
<comment type="caution">
    <text evidence="5">The sequence shown here is derived from an EMBL/GenBank/DDBJ whole genome shotgun (WGS) entry which is preliminary data.</text>
</comment>
<dbReference type="AlphaFoldDB" id="A0AAP2DKM5"/>
<evidence type="ECO:0000313" key="6">
    <source>
        <dbReference type="Proteomes" id="UP001319200"/>
    </source>
</evidence>
<gene>
    <name evidence="5" type="ORF">KK083_14350</name>
</gene>
<accession>A0AAP2DKM5</accession>
<keyword evidence="1 2" id="KW-0732">Signal</keyword>
<name>A0AAP2DKM5_9BACT</name>
<protein>
    <submittedName>
        <fullName evidence="5">Metallophosphoesterase</fullName>
    </submittedName>
</protein>
<feature type="chain" id="PRO_5042955194" evidence="2">
    <location>
        <begin position="24"/>
        <end position="594"/>
    </location>
</feature>
<evidence type="ECO:0000313" key="5">
    <source>
        <dbReference type="EMBL" id="MBT1698070.1"/>
    </source>
</evidence>
<dbReference type="SUPFAM" id="SSF49363">
    <property type="entry name" value="Purple acid phosphatase, N-terminal domain"/>
    <property type="match status" value="1"/>
</dbReference>
<dbReference type="SUPFAM" id="SSF56300">
    <property type="entry name" value="Metallo-dependent phosphatases"/>
    <property type="match status" value="1"/>
</dbReference>
<dbReference type="PANTHER" id="PTHR22953">
    <property type="entry name" value="ACID PHOSPHATASE RELATED"/>
    <property type="match status" value="1"/>
</dbReference>
<keyword evidence="6" id="KW-1185">Reference proteome</keyword>
<dbReference type="PANTHER" id="PTHR22953:SF153">
    <property type="entry name" value="PURPLE ACID PHOSPHATASE"/>
    <property type="match status" value="1"/>
</dbReference>
<dbReference type="RefSeq" id="WP_254163944.1">
    <property type="nucleotide sequence ID" value="NZ_JAHESF010000013.1"/>
</dbReference>
<dbReference type="Pfam" id="PF16656">
    <property type="entry name" value="Pur_ac_phosph_N"/>
    <property type="match status" value="1"/>
</dbReference>
<dbReference type="GO" id="GO:0003993">
    <property type="term" value="F:acid phosphatase activity"/>
    <property type="evidence" value="ECO:0007669"/>
    <property type="project" value="InterPro"/>
</dbReference>
<sequence>MIQLIYRRAFFALLVLACCFACKRDHETPGTSTVKQVMDEVITRLYATVPPEQYDSIDDAFILNFLTDEEKQVLATRYQHFVVNVPVVVSLMRHQDQQTIPFWLKDAGFVKTDQLVKNEEYTYEVWQKQYDAGIVELGINGFDKHRPVYFIAVGAQNNGDSLHITDVYPEYDIVPMREGAFTYHDWSDLTLTAIPQRMTGQHLFTTVRGRAREAHVINAFRKTPFPSGKKPDQVMLTWSDSPHTGVDIQWRADSATPAGTVRYWNKHTDTVSINASAIVLEDRMLMNDRYIKRFTAQLRGLTPGTQYFYQAGSAMDNGWSDVYTFQTEPEDQKSFSFVWLGDTHCFPDSGRLVATASKSHPDAAFYSIAGDLVSTGLNRDDWDKLFAYGAPTFATKPWMPVPGNHDRQDGLGAQMYYDLFSLPRNAPAGVAPESSYAFTYGDALFLMIDATFDVADHTAWIEEKLSTSKATWKFVMFHFPPYNFEEPYPEIQQAWVPLFDKYHVDIVMGGHIHYYMRSRPMFAGKPVGSFAQGTVYNISISIPSRHEHITEEPYAAKQFAEGYFYQHVQIDGKVLKSRTFDHLGVLRDEFVIKK</sequence>
<feature type="domain" description="Calcineurin-like phosphoesterase" evidence="3">
    <location>
        <begin position="336"/>
        <end position="515"/>
    </location>
</feature>
<reference evidence="5 6" key="1">
    <citation type="submission" date="2021-05" db="EMBL/GenBank/DDBJ databases">
        <title>A Polyphasic approach of four new species of the genus Ohtaekwangia: Ohtaekwangia histidinii sp. nov., Ohtaekwangia cretensis sp. nov., Ohtaekwangia indiensis sp. nov., Ohtaekwangia reichenbachii sp. nov. from diverse environment.</title>
        <authorList>
            <person name="Octaviana S."/>
        </authorList>
    </citation>
    <scope>NUCLEOTIDE SEQUENCE [LARGE SCALE GENOMIC DNA]</scope>
    <source>
        <strain evidence="5 6">PWU4</strain>
    </source>
</reference>
<proteinExistence type="predicted"/>
<dbReference type="Gene3D" id="3.60.21.10">
    <property type="match status" value="1"/>
</dbReference>
<dbReference type="InterPro" id="IPR008963">
    <property type="entry name" value="Purple_acid_Pase-like_N"/>
</dbReference>
<dbReference type="Pfam" id="PF00149">
    <property type="entry name" value="Metallophos"/>
    <property type="match status" value="1"/>
</dbReference>
<dbReference type="InterPro" id="IPR039331">
    <property type="entry name" value="PAPs-like"/>
</dbReference>
<evidence type="ECO:0000259" key="3">
    <source>
        <dbReference type="Pfam" id="PF00149"/>
    </source>
</evidence>
<feature type="signal peptide" evidence="2">
    <location>
        <begin position="1"/>
        <end position="23"/>
    </location>
</feature>
<evidence type="ECO:0000256" key="2">
    <source>
        <dbReference type="SAM" id="SignalP"/>
    </source>
</evidence>
<evidence type="ECO:0000259" key="4">
    <source>
        <dbReference type="Pfam" id="PF16656"/>
    </source>
</evidence>
<dbReference type="EMBL" id="JAHESF010000013">
    <property type="protein sequence ID" value="MBT1698070.1"/>
    <property type="molecule type" value="Genomic_DNA"/>
</dbReference>
<dbReference type="InterPro" id="IPR004843">
    <property type="entry name" value="Calcineurin-like_PHP"/>
</dbReference>
<dbReference type="Gene3D" id="2.60.40.380">
    <property type="entry name" value="Purple acid phosphatase-like, N-terminal"/>
    <property type="match status" value="1"/>
</dbReference>